<evidence type="ECO:0000313" key="3">
    <source>
        <dbReference type="Proteomes" id="UP000550729"/>
    </source>
</evidence>
<sequence>MTTNTRTFELRTYVAMPGKVDALVQRFRDHAVGLFEKHGMTSIGYWVESDDDGNPTDNLVYIVAHDSKDAAKASWAAFWADPEWAELQATGERVTASANAVFLDPTSFSPIS</sequence>
<protein>
    <submittedName>
        <fullName evidence="2">NIPSNAP family protein</fullName>
    </submittedName>
</protein>
<keyword evidence="3" id="KW-1185">Reference proteome</keyword>
<evidence type="ECO:0000313" key="2">
    <source>
        <dbReference type="EMBL" id="NMO03538.1"/>
    </source>
</evidence>
<feature type="domain" description="NIPSNAP" evidence="1">
    <location>
        <begin position="8"/>
        <end position="110"/>
    </location>
</feature>
<dbReference type="EMBL" id="JABBNB010000024">
    <property type="protein sequence ID" value="NMO03538.1"/>
    <property type="molecule type" value="Genomic_DNA"/>
</dbReference>
<reference evidence="2 3" key="1">
    <citation type="submission" date="2020-04" db="EMBL/GenBank/DDBJ databases">
        <title>Gordonia sp. nov. TBRC 11910.</title>
        <authorList>
            <person name="Suriyachadkun C."/>
        </authorList>
    </citation>
    <scope>NUCLEOTIDE SEQUENCE [LARGE SCALE GENOMIC DNA]</scope>
    <source>
        <strain evidence="2 3">TBRC 11910</strain>
    </source>
</reference>
<organism evidence="2 3">
    <name type="scientific">Gordonia asplenii</name>
    <dbReference type="NCBI Taxonomy" id="2725283"/>
    <lineage>
        <taxon>Bacteria</taxon>
        <taxon>Bacillati</taxon>
        <taxon>Actinomycetota</taxon>
        <taxon>Actinomycetes</taxon>
        <taxon>Mycobacteriales</taxon>
        <taxon>Gordoniaceae</taxon>
        <taxon>Gordonia</taxon>
    </lineage>
</organism>
<dbReference type="Pfam" id="PF07978">
    <property type="entry name" value="NIPSNAP"/>
    <property type="match status" value="1"/>
</dbReference>
<dbReference type="InterPro" id="IPR012577">
    <property type="entry name" value="NIPSNAP"/>
</dbReference>
<dbReference type="RefSeq" id="WP_170196044.1">
    <property type="nucleotide sequence ID" value="NZ_JABBNB010000024.1"/>
</dbReference>
<dbReference type="AlphaFoldDB" id="A0A848L7I6"/>
<dbReference type="Gene3D" id="3.30.70.100">
    <property type="match status" value="1"/>
</dbReference>
<proteinExistence type="predicted"/>
<dbReference type="Proteomes" id="UP000550729">
    <property type="component" value="Unassembled WGS sequence"/>
</dbReference>
<dbReference type="InterPro" id="IPR011008">
    <property type="entry name" value="Dimeric_a/b-barrel"/>
</dbReference>
<gene>
    <name evidence="2" type="ORF">HH308_20180</name>
</gene>
<evidence type="ECO:0000259" key="1">
    <source>
        <dbReference type="Pfam" id="PF07978"/>
    </source>
</evidence>
<comment type="caution">
    <text evidence="2">The sequence shown here is derived from an EMBL/GenBank/DDBJ whole genome shotgun (WGS) entry which is preliminary data.</text>
</comment>
<name>A0A848L7I6_9ACTN</name>
<accession>A0A848L7I6</accession>
<dbReference type="SUPFAM" id="SSF54909">
    <property type="entry name" value="Dimeric alpha+beta barrel"/>
    <property type="match status" value="1"/>
</dbReference>